<keyword evidence="3" id="KW-1185">Reference proteome</keyword>
<protein>
    <submittedName>
        <fullName evidence="2">Uncharacterized protein</fullName>
    </submittedName>
</protein>
<sequence>MSAAVLPDSPQRSPQKGDSAVKTFSRCHTANPFTEVLALSATKSTNPTKAAPAPKAVKRELFGRSKSSFSGLPTAGQVTPSTRTSTGVLVTSPPPRTPSGAVSKTNKGKTGLAECSTSDVNVKGGKSQRASTKLKGAAKQEEAKKTGNKGSKTTKKKHDSGRLSQSLTSGSLNDTKSFKHDVPLLDLSDIKMK</sequence>
<organism evidence="2 3">
    <name type="scientific">Angomonas deanei</name>
    <dbReference type="NCBI Taxonomy" id="59799"/>
    <lineage>
        <taxon>Eukaryota</taxon>
        <taxon>Discoba</taxon>
        <taxon>Euglenozoa</taxon>
        <taxon>Kinetoplastea</taxon>
        <taxon>Metakinetoplastina</taxon>
        <taxon>Trypanosomatida</taxon>
        <taxon>Trypanosomatidae</taxon>
        <taxon>Strigomonadinae</taxon>
        <taxon>Angomonas</taxon>
    </lineage>
</organism>
<feature type="region of interest" description="Disordered" evidence="1">
    <location>
        <begin position="62"/>
        <end position="193"/>
    </location>
</feature>
<feature type="compositionally biased region" description="Basic and acidic residues" evidence="1">
    <location>
        <begin position="176"/>
        <end position="193"/>
    </location>
</feature>
<evidence type="ECO:0000256" key="1">
    <source>
        <dbReference type="SAM" id="MobiDB-lite"/>
    </source>
</evidence>
<proteinExistence type="predicted"/>
<feature type="compositionally biased region" description="Polar residues" evidence="1">
    <location>
        <begin position="162"/>
        <end position="175"/>
    </location>
</feature>
<dbReference type="AlphaFoldDB" id="A0A7G2CNH7"/>
<feature type="compositionally biased region" description="Polar residues" evidence="1">
    <location>
        <begin position="65"/>
        <end position="89"/>
    </location>
</feature>
<evidence type="ECO:0000313" key="2">
    <source>
        <dbReference type="EMBL" id="CAD2221015.1"/>
    </source>
</evidence>
<reference evidence="2 3" key="1">
    <citation type="submission" date="2020-08" db="EMBL/GenBank/DDBJ databases">
        <authorList>
            <person name="Newling K."/>
            <person name="Davey J."/>
            <person name="Forrester S."/>
        </authorList>
    </citation>
    <scope>NUCLEOTIDE SEQUENCE [LARGE SCALE GENOMIC DNA]</scope>
    <source>
        <strain evidence="3">Crithidia deanei Carvalho (ATCC PRA-265)</strain>
    </source>
</reference>
<evidence type="ECO:0000313" key="3">
    <source>
        <dbReference type="Proteomes" id="UP000515908"/>
    </source>
</evidence>
<dbReference type="Proteomes" id="UP000515908">
    <property type="component" value="Chromosome 19"/>
</dbReference>
<gene>
    <name evidence="2" type="ORF">ADEAN_000854000</name>
</gene>
<dbReference type="EMBL" id="LR877163">
    <property type="protein sequence ID" value="CAD2221015.1"/>
    <property type="molecule type" value="Genomic_DNA"/>
</dbReference>
<name>A0A7G2CNH7_9TRYP</name>
<feature type="region of interest" description="Disordered" evidence="1">
    <location>
        <begin position="1"/>
        <end position="22"/>
    </location>
</feature>
<accession>A0A7G2CNH7</accession>
<dbReference type="VEuPathDB" id="TriTrypDB:ADEAN_000854000"/>